<dbReference type="RefSeq" id="WP_176160137.1">
    <property type="nucleotide sequence ID" value="NZ_CP054929.1"/>
</dbReference>
<name>A0A7H8N1Q5_9ACTN</name>
<keyword evidence="5" id="KW-1185">Reference proteome</keyword>
<dbReference type="PRINTS" id="PR00040">
    <property type="entry name" value="HTHMERR"/>
</dbReference>
<dbReference type="AlphaFoldDB" id="A0A7H8N1Q5"/>
<accession>A0A7H8N1Q5</accession>
<feature type="domain" description="HTH merR-type" evidence="3">
    <location>
        <begin position="1"/>
        <end position="69"/>
    </location>
</feature>
<keyword evidence="2" id="KW-0175">Coiled coil</keyword>
<reference evidence="4 5" key="1">
    <citation type="submission" date="2020-06" db="EMBL/GenBank/DDBJ databases">
        <title>Genome mining for natural products.</title>
        <authorList>
            <person name="Zhang B."/>
            <person name="Shi J."/>
            <person name="Ge H."/>
        </authorList>
    </citation>
    <scope>NUCLEOTIDE SEQUENCE [LARGE SCALE GENOMIC DNA]</scope>
    <source>
        <strain evidence="4 5">NA00687</strain>
    </source>
</reference>
<dbReference type="InterPro" id="IPR009061">
    <property type="entry name" value="DNA-bd_dom_put_sf"/>
</dbReference>
<dbReference type="CDD" id="cd00592">
    <property type="entry name" value="HTH_MerR-like"/>
    <property type="match status" value="1"/>
</dbReference>
<dbReference type="Gene3D" id="1.10.1660.10">
    <property type="match status" value="1"/>
</dbReference>
<proteinExistence type="predicted"/>
<dbReference type="Pfam" id="PF13411">
    <property type="entry name" value="MerR_1"/>
    <property type="match status" value="1"/>
</dbReference>
<evidence type="ECO:0000313" key="5">
    <source>
        <dbReference type="Proteomes" id="UP000509303"/>
    </source>
</evidence>
<dbReference type="PANTHER" id="PTHR30204">
    <property type="entry name" value="REDOX-CYCLING DRUG-SENSING TRANSCRIPTIONAL ACTIVATOR SOXR"/>
    <property type="match status" value="1"/>
</dbReference>
<evidence type="ECO:0000313" key="4">
    <source>
        <dbReference type="EMBL" id="QKW48440.1"/>
    </source>
</evidence>
<dbReference type="SUPFAM" id="SSF46955">
    <property type="entry name" value="Putative DNA-binding domain"/>
    <property type="match status" value="1"/>
</dbReference>
<dbReference type="GO" id="GO:0003677">
    <property type="term" value="F:DNA binding"/>
    <property type="evidence" value="ECO:0007669"/>
    <property type="project" value="UniProtKB-KW"/>
</dbReference>
<sequence>MRIGELAGVAGITPRAVRHYHRIGLLPEPPRHPNGYRSYSLRDAVALARIRRLVELGLSLDEVRDVIADDAGRELAEVLAELDADLARQEEAIRQRRARLARLLRQVEEGGRLPAEAPVSPALTTLFDEMARVSARLPGPEPAMAAKERELLALLETAAPDGADRGWLDGLMGALGSDPEAVARAYEVYARFDELAQVPEDDPRVEATARAVVDFLPPEIITHMVPAGEWEPETAGDGFAAALFADLAPAQAAAVRGAIRLLQERVR</sequence>
<protein>
    <submittedName>
        <fullName evidence="4">MerR family transcriptional regulator</fullName>
    </submittedName>
</protein>
<feature type="coiled-coil region" evidence="2">
    <location>
        <begin position="79"/>
        <end position="106"/>
    </location>
</feature>
<evidence type="ECO:0000256" key="2">
    <source>
        <dbReference type="SAM" id="Coils"/>
    </source>
</evidence>
<evidence type="ECO:0000259" key="3">
    <source>
        <dbReference type="PROSITE" id="PS50937"/>
    </source>
</evidence>
<dbReference type="SMART" id="SM00422">
    <property type="entry name" value="HTH_MERR"/>
    <property type="match status" value="1"/>
</dbReference>
<dbReference type="Proteomes" id="UP000509303">
    <property type="component" value="Chromosome"/>
</dbReference>
<dbReference type="InterPro" id="IPR047057">
    <property type="entry name" value="MerR_fam"/>
</dbReference>
<dbReference type="InterPro" id="IPR000551">
    <property type="entry name" value="MerR-type_HTH_dom"/>
</dbReference>
<gene>
    <name evidence="4" type="ORF">HUT08_01500</name>
</gene>
<dbReference type="PANTHER" id="PTHR30204:SF93">
    <property type="entry name" value="HTH MERR-TYPE DOMAIN-CONTAINING PROTEIN"/>
    <property type="match status" value="1"/>
</dbReference>
<keyword evidence="1" id="KW-0238">DNA-binding</keyword>
<dbReference type="GO" id="GO:0003700">
    <property type="term" value="F:DNA-binding transcription factor activity"/>
    <property type="evidence" value="ECO:0007669"/>
    <property type="project" value="InterPro"/>
</dbReference>
<dbReference type="PROSITE" id="PS50937">
    <property type="entry name" value="HTH_MERR_2"/>
    <property type="match status" value="1"/>
</dbReference>
<evidence type="ECO:0000256" key="1">
    <source>
        <dbReference type="ARBA" id="ARBA00023125"/>
    </source>
</evidence>
<dbReference type="EMBL" id="CP054929">
    <property type="protein sequence ID" value="QKW48440.1"/>
    <property type="molecule type" value="Genomic_DNA"/>
</dbReference>
<organism evidence="4 5">
    <name type="scientific">Streptomyces buecherae</name>
    <dbReference type="NCBI Taxonomy" id="2763006"/>
    <lineage>
        <taxon>Bacteria</taxon>
        <taxon>Bacillati</taxon>
        <taxon>Actinomycetota</taxon>
        <taxon>Actinomycetes</taxon>
        <taxon>Kitasatosporales</taxon>
        <taxon>Streptomycetaceae</taxon>
        <taxon>Streptomyces</taxon>
    </lineage>
</organism>